<dbReference type="Pfam" id="PF14703">
    <property type="entry name" value="PHM7_cyt"/>
    <property type="match status" value="1"/>
</dbReference>
<gene>
    <name evidence="12" type="ORF">LUZ61_017121</name>
</gene>
<feature type="domain" description="CSC1/OSCA1-like 7TM region" evidence="9">
    <location>
        <begin position="266"/>
        <end position="503"/>
    </location>
</feature>
<evidence type="ECO:0000256" key="8">
    <source>
        <dbReference type="SAM" id="Phobius"/>
    </source>
</evidence>
<keyword evidence="3" id="KW-0813">Transport</keyword>
<evidence type="ECO:0000313" key="12">
    <source>
        <dbReference type="EMBL" id="KAJ3687957.1"/>
    </source>
</evidence>
<evidence type="ECO:0008006" key="14">
    <source>
        <dbReference type="Google" id="ProtNLM"/>
    </source>
</evidence>
<feature type="transmembrane region" description="Helical" evidence="8">
    <location>
        <begin position="311"/>
        <end position="337"/>
    </location>
</feature>
<keyword evidence="4 8" id="KW-0812">Transmembrane</keyword>
<feature type="transmembrane region" description="Helical" evidence="8">
    <location>
        <begin position="267"/>
        <end position="291"/>
    </location>
</feature>
<evidence type="ECO:0000256" key="4">
    <source>
        <dbReference type="ARBA" id="ARBA00022692"/>
    </source>
</evidence>
<evidence type="ECO:0000259" key="11">
    <source>
        <dbReference type="Pfam" id="PF14703"/>
    </source>
</evidence>
<feature type="transmembrane region" description="Helical" evidence="8">
    <location>
        <begin position="358"/>
        <end position="378"/>
    </location>
</feature>
<evidence type="ECO:0000256" key="6">
    <source>
        <dbReference type="ARBA" id="ARBA00023136"/>
    </source>
</evidence>
<feature type="domain" description="CSC1/OSCA1-like cytosolic" evidence="11">
    <location>
        <begin position="210"/>
        <end position="254"/>
    </location>
</feature>
<keyword evidence="6 8" id="KW-0472">Membrane</keyword>
<dbReference type="GO" id="GO:0005227">
    <property type="term" value="F:calcium-activated cation channel activity"/>
    <property type="evidence" value="ECO:0007669"/>
    <property type="project" value="InterPro"/>
</dbReference>
<keyword evidence="7" id="KW-0407">Ion channel</keyword>
<dbReference type="InterPro" id="IPR032880">
    <property type="entry name" value="CSC1/OSCA1-like_N"/>
</dbReference>
<evidence type="ECO:0000256" key="1">
    <source>
        <dbReference type="ARBA" id="ARBA00004141"/>
    </source>
</evidence>
<evidence type="ECO:0000259" key="9">
    <source>
        <dbReference type="Pfam" id="PF02714"/>
    </source>
</evidence>
<comment type="caution">
    <text evidence="12">The sequence shown here is derived from an EMBL/GenBank/DDBJ whole genome shotgun (WGS) entry which is preliminary data.</text>
</comment>
<feature type="domain" description="CSC1/OSCA1-like N-terminal transmembrane" evidence="10">
    <location>
        <begin position="6"/>
        <end position="168"/>
    </location>
</feature>
<dbReference type="InterPro" id="IPR003864">
    <property type="entry name" value="CSC1/OSCA1-like_7TM"/>
</dbReference>
<evidence type="ECO:0000256" key="5">
    <source>
        <dbReference type="ARBA" id="ARBA00022989"/>
    </source>
</evidence>
<evidence type="ECO:0000256" key="3">
    <source>
        <dbReference type="ARBA" id="ARBA00022448"/>
    </source>
</evidence>
<protein>
    <recommendedName>
        <fullName evidence="14">CSC1-like protein</fullName>
    </recommendedName>
</protein>
<dbReference type="GO" id="GO:0005886">
    <property type="term" value="C:plasma membrane"/>
    <property type="evidence" value="ECO:0007669"/>
    <property type="project" value="TreeGrafter"/>
</dbReference>
<feature type="transmembrane region" description="Helical" evidence="8">
    <location>
        <begin position="146"/>
        <end position="166"/>
    </location>
</feature>
<evidence type="ECO:0000256" key="7">
    <source>
        <dbReference type="ARBA" id="ARBA00023303"/>
    </source>
</evidence>
<keyword evidence="13" id="KW-1185">Reference proteome</keyword>
<feature type="transmembrane region" description="Helical" evidence="8">
    <location>
        <begin position="479"/>
        <end position="500"/>
    </location>
</feature>
<evidence type="ECO:0000313" key="13">
    <source>
        <dbReference type="Proteomes" id="UP001210211"/>
    </source>
</evidence>
<dbReference type="InterPro" id="IPR045122">
    <property type="entry name" value="Csc1-like"/>
</dbReference>
<feature type="transmembrane region" description="Helical" evidence="8">
    <location>
        <begin position="406"/>
        <end position="433"/>
    </location>
</feature>
<keyword evidence="5 8" id="KW-1133">Transmembrane helix</keyword>
<feature type="transmembrane region" description="Helical" evidence="8">
    <location>
        <begin position="453"/>
        <end position="473"/>
    </location>
</feature>
<sequence>MNPGGLAASAAINLGLAAVVLSLFSVLKRQPGNAPVYLARCIAAGESMPTGWCRSSSARFAVPSFAWIPAAFRLSEEEVIRLCGLDALVVLRLFKFGIKFFSVCSLVGLLILVPVNYTSQERSYNVKISHSLDSYSISKVKLGSNWLWVHFSCLCFISFYVSYLLHKEYKQILEKRIGHLDYNRKRPDQLTILVRGIPLCTVHGEHGCYELPVAFVTFKSRVAATLAAEAQQHANPLLLTTEYAPEPADVLWHNLDIPYRRMVIHRIGVFVAAFLLTVFFTIPVTTVQGIVQIEKIKKWFPPARAVQLIPGLNSILTGYLPSAILNGFIYLIPYAMLGMASLEGMVSKSKKEMRACRMVFYFLVGNVFFLSVLSGSLLNQFGESFAHPKEIPTRLASAVSAQSNFFITYILTDGMSGFSLEVLQFGFLTLHLLKRHLFSRESVQDPYLYGFPYYRVIPIVSLAILIGMVYAVIAPLLLPFLVVYFLLGYAVFVNQSSYIYRSSIMKLKQPISINCYYTYHFVTKPIYSYLLRI</sequence>
<organism evidence="12 13">
    <name type="scientific">Rhynchospora tenuis</name>
    <dbReference type="NCBI Taxonomy" id="198213"/>
    <lineage>
        <taxon>Eukaryota</taxon>
        <taxon>Viridiplantae</taxon>
        <taxon>Streptophyta</taxon>
        <taxon>Embryophyta</taxon>
        <taxon>Tracheophyta</taxon>
        <taxon>Spermatophyta</taxon>
        <taxon>Magnoliopsida</taxon>
        <taxon>Liliopsida</taxon>
        <taxon>Poales</taxon>
        <taxon>Cyperaceae</taxon>
        <taxon>Cyperoideae</taxon>
        <taxon>Rhynchosporeae</taxon>
        <taxon>Rhynchospora</taxon>
    </lineage>
</organism>
<dbReference type="InterPro" id="IPR027815">
    <property type="entry name" value="CSC1/OSCA1-like_cyt"/>
</dbReference>
<comment type="similarity">
    <text evidence="2">Belongs to the CSC1 (TC 1.A.17) family.</text>
</comment>
<evidence type="ECO:0000256" key="2">
    <source>
        <dbReference type="ARBA" id="ARBA00007779"/>
    </source>
</evidence>
<dbReference type="AlphaFoldDB" id="A0AAD5Z6S7"/>
<accession>A0AAD5Z6S7</accession>
<dbReference type="EMBL" id="JAMRDG010000002">
    <property type="protein sequence ID" value="KAJ3687957.1"/>
    <property type="molecule type" value="Genomic_DNA"/>
</dbReference>
<dbReference type="Pfam" id="PF13967">
    <property type="entry name" value="RSN1_TM"/>
    <property type="match status" value="1"/>
</dbReference>
<name>A0AAD5Z6S7_9POAL</name>
<proteinExistence type="inferred from homology"/>
<feature type="transmembrane region" description="Helical" evidence="8">
    <location>
        <begin position="6"/>
        <end position="27"/>
    </location>
</feature>
<dbReference type="Pfam" id="PF02714">
    <property type="entry name" value="RSN1_7TM"/>
    <property type="match status" value="1"/>
</dbReference>
<reference evidence="12 13" key="1">
    <citation type="journal article" date="2022" name="Cell">
        <title>Repeat-based holocentromeres influence genome architecture and karyotype evolution.</title>
        <authorList>
            <person name="Hofstatter P.G."/>
            <person name="Thangavel G."/>
            <person name="Lux T."/>
            <person name="Neumann P."/>
            <person name="Vondrak T."/>
            <person name="Novak P."/>
            <person name="Zhang M."/>
            <person name="Costa L."/>
            <person name="Castellani M."/>
            <person name="Scott A."/>
            <person name="Toegelov H."/>
            <person name="Fuchs J."/>
            <person name="Mata-Sucre Y."/>
            <person name="Dias Y."/>
            <person name="Vanzela A.L.L."/>
            <person name="Huettel B."/>
            <person name="Almeida C.C.S."/>
            <person name="Simkova H."/>
            <person name="Souza G."/>
            <person name="Pedrosa-Harand A."/>
            <person name="Macas J."/>
            <person name="Mayer K.F.X."/>
            <person name="Houben A."/>
            <person name="Marques A."/>
        </authorList>
    </citation>
    <scope>NUCLEOTIDE SEQUENCE [LARGE SCALE GENOMIC DNA]</scope>
    <source>
        <tissue evidence="12">Leaves</tissue>
    </source>
</reference>
<keyword evidence="7" id="KW-0406">Ion transport</keyword>
<comment type="subcellular location">
    <subcellularLocation>
        <location evidence="1">Membrane</location>
        <topology evidence="1">Multi-pass membrane protein</topology>
    </subcellularLocation>
</comment>
<evidence type="ECO:0000259" key="10">
    <source>
        <dbReference type="Pfam" id="PF13967"/>
    </source>
</evidence>
<dbReference type="Proteomes" id="UP001210211">
    <property type="component" value="Unassembled WGS sequence"/>
</dbReference>
<feature type="transmembrane region" description="Helical" evidence="8">
    <location>
        <begin position="100"/>
        <end position="117"/>
    </location>
</feature>
<dbReference type="PANTHER" id="PTHR13018:SF141">
    <property type="entry name" value="OS01G0950900 PROTEIN"/>
    <property type="match status" value="1"/>
</dbReference>
<dbReference type="PANTHER" id="PTHR13018">
    <property type="entry name" value="PROBABLE MEMBRANE PROTEIN DUF221-RELATED"/>
    <property type="match status" value="1"/>
</dbReference>